<sequence>MDSAEALNEIGQEIDQVAPPRHVAASGQGRRNGRQPGSAKTNEQSIDYGSLGIPEAAVPSFEEAREMFALLGRKRTDEVFACGQMLAKVRGRSPSQEVFERWSKQACRLTRRGAGNYIAVHNNLRAHRKILVDCSVPAAAMYALAAAEAETVASVVADFKAGKRPTVREIRALVSGDTQKAQPDPADIGGADGLRALARAKAQNGVPVLIERLKGMLSDIQEALEPHFEGKKVAKGVLITKLEHLARRARSELQNLALFVEPNSRSSDTWRVHPTIFPNGSPWEAVSQVLFKLGGREEWPDANDLGAWLVTDVVPAIEFAVGAKPSKGISTE</sequence>
<proteinExistence type="predicted"/>
<dbReference type="RefSeq" id="WP_320315175.1">
    <property type="nucleotide sequence ID" value="NZ_JAVIIX010000001.1"/>
</dbReference>
<reference evidence="2 3" key="1">
    <citation type="submission" date="2023-08" db="EMBL/GenBank/DDBJ databases">
        <title>Implementing the SeqCode for naming new Mesorhizobium species isolated from Vachellia karroo root nodules.</title>
        <authorList>
            <person name="Van Lill M."/>
        </authorList>
    </citation>
    <scope>NUCLEOTIDE SEQUENCE [LARGE SCALE GENOMIC DNA]</scope>
    <source>
        <strain evidence="2 3">VK23A</strain>
    </source>
</reference>
<accession>A0ABU4X972</accession>
<feature type="region of interest" description="Disordered" evidence="1">
    <location>
        <begin position="1"/>
        <end position="46"/>
    </location>
</feature>
<name>A0ABU4X972_9HYPH</name>
<dbReference type="Proteomes" id="UP001271780">
    <property type="component" value="Unassembled WGS sequence"/>
</dbReference>
<evidence type="ECO:0000256" key="1">
    <source>
        <dbReference type="SAM" id="MobiDB-lite"/>
    </source>
</evidence>
<keyword evidence="3" id="KW-1185">Reference proteome</keyword>
<comment type="caution">
    <text evidence="2">The sequence shown here is derived from an EMBL/GenBank/DDBJ whole genome shotgun (WGS) entry which is preliminary data.</text>
</comment>
<evidence type="ECO:0000313" key="2">
    <source>
        <dbReference type="EMBL" id="MDX8471003.1"/>
    </source>
</evidence>
<organism evidence="2 3">
    <name type="scientific">Mesorhizobium dulcispinae</name>
    <dbReference type="NCBI Taxonomy" id="3072316"/>
    <lineage>
        <taxon>Bacteria</taxon>
        <taxon>Pseudomonadati</taxon>
        <taxon>Pseudomonadota</taxon>
        <taxon>Alphaproteobacteria</taxon>
        <taxon>Hyphomicrobiales</taxon>
        <taxon>Phyllobacteriaceae</taxon>
        <taxon>Mesorhizobium</taxon>
    </lineage>
</organism>
<dbReference type="EMBL" id="JAVIIZ010000001">
    <property type="protein sequence ID" value="MDX8471003.1"/>
    <property type="molecule type" value="Genomic_DNA"/>
</dbReference>
<protein>
    <submittedName>
        <fullName evidence="2">Uncharacterized protein</fullName>
    </submittedName>
</protein>
<evidence type="ECO:0000313" key="3">
    <source>
        <dbReference type="Proteomes" id="UP001271780"/>
    </source>
</evidence>
<gene>
    <name evidence="2" type="ORF">RFM27_02820</name>
</gene>